<dbReference type="InterPro" id="IPR008271">
    <property type="entry name" value="Ser/Thr_kinase_AS"/>
</dbReference>
<dbReference type="GO" id="GO:0005524">
    <property type="term" value="F:ATP binding"/>
    <property type="evidence" value="ECO:0007669"/>
    <property type="project" value="UniProtKB-UniRule"/>
</dbReference>
<comment type="caution">
    <text evidence="10">The sequence shown here is derived from an EMBL/GenBank/DDBJ whole genome shotgun (WGS) entry which is preliminary data.</text>
</comment>
<keyword evidence="3" id="KW-0808">Transferase</keyword>
<organism evidence="10 11">
    <name type="scientific">Streptomyces finlayi</name>
    <dbReference type="NCBI Taxonomy" id="67296"/>
    <lineage>
        <taxon>Bacteria</taxon>
        <taxon>Bacillati</taxon>
        <taxon>Actinomycetota</taxon>
        <taxon>Actinomycetes</taxon>
        <taxon>Kitasatosporales</taxon>
        <taxon>Streptomycetaceae</taxon>
        <taxon>Streptomyces</taxon>
    </lineage>
</organism>
<dbReference type="SMART" id="SM00220">
    <property type="entry name" value="S_TKc"/>
    <property type="match status" value="1"/>
</dbReference>
<evidence type="ECO:0000256" key="7">
    <source>
        <dbReference type="PROSITE-ProRule" id="PRU10141"/>
    </source>
</evidence>
<dbReference type="Gene3D" id="1.10.510.10">
    <property type="entry name" value="Transferase(Phosphotransferase) domain 1"/>
    <property type="match status" value="1"/>
</dbReference>
<dbReference type="InterPro" id="IPR017441">
    <property type="entry name" value="Protein_kinase_ATP_BS"/>
</dbReference>
<dbReference type="PROSITE" id="PS50011">
    <property type="entry name" value="PROTEIN_KINASE_DOM"/>
    <property type="match status" value="1"/>
</dbReference>
<dbReference type="PROSITE" id="PS00107">
    <property type="entry name" value="PROTEIN_KINASE_ATP"/>
    <property type="match status" value="1"/>
</dbReference>
<protein>
    <recommendedName>
        <fullName evidence="1">non-specific serine/threonine protein kinase</fullName>
        <ecNumber evidence="1">2.7.11.1</ecNumber>
    </recommendedName>
</protein>
<evidence type="ECO:0000256" key="4">
    <source>
        <dbReference type="ARBA" id="ARBA00022741"/>
    </source>
</evidence>
<evidence type="ECO:0000256" key="8">
    <source>
        <dbReference type="SAM" id="Coils"/>
    </source>
</evidence>
<keyword evidence="8" id="KW-0175">Coiled coil</keyword>
<dbReference type="GO" id="GO:0004674">
    <property type="term" value="F:protein serine/threonine kinase activity"/>
    <property type="evidence" value="ECO:0007669"/>
    <property type="project" value="UniProtKB-KW"/>
</dbReference>
<dbReference type="AlphaFoldDB" id="A0A918X3D0"/>
<evidence type="ECO:0000256" key="6">
    <source>
        <dbReference type="ARBA" id="ARBA00022840"/>
    </source>
</evidence>
<sequence>MRGERLGGRYRLTRRLGRGGMGEVWAAHDERMLRDVAVKLVATPKGPAEAETSLRFRREVRSAASLPGRHTVVAHDCGEEWLDGENVLYLVMELIEGPTLRDKVAEQLPHWSQAAHWGSQIAAALGAAHARGIVHRDIKPANVMFTAADELKVLDFGIAKFVGDSVTVSEITGTGGIVGTPAYMSPEQLRGLRDLDHRSDLYSFGCVLYYMLTGRPPLSAENPFALAMMQDHEPPVPPDRFTAGVPAELSRLVMGLLARNPDGRPRTAEPVVEQLRTLAAGRTEQGTRRKWSRAEPVWSSPGTAGLWNAYATRDHLAEAKAEAARVRDETQEELRAAREEADALLAASREQVARAAAEFERQLQARRERAERDETARHAKAQERLAEIEGRAEQLRLEAERLFTDAERRARQVVEAAQSRAKGIAPRAEMPELASARAQLDRLVQESMYLPTDELAGRRDGILRQLFSIQRELAQSEAPGGKPA</sequence>
<dbReference type="PROSITE" id="PS00108">
    <property type="entry name" value="PROTEIN_KINASE_ST"/>
    <property type="match status" value="1"/>
</dbReference>
<gene>
    <name evidence="10" type="ORF">GCM10010334_57680</name>
</gene>
<feature type="domain" description="Protein kinase" evidence="9">
    <location>
        <begin position="10"/>
        <end position="278"/>
    </location>
</feature>
<keyword evidence="5" id="KW-0418">Kinase</keyword>
<dbReference type="Proteomes" id="UP000638353">
    <property type="component" value="Unassembled WGS sequence"/>
</dbReference>
<dbReference type="InterPro" id="IPR000719">
    <property type="entry name" value="Prot_kinase_dom"/>
</dbReference>
<evidence type="ECO:0000259" key="9">
    <source>
        <dbReference type="PROSITE" id="PS50011"/>
    </source>
</evidence>
<reference evidence="10" key="2">
    <citation type="submission" date="2020-09" db="EMBL/GenBank/DDBJ databases">
        <authorList>
            <person name="Sun Q."/>
            <person name="Ohkuma M."/>
        </authorList>
    </citation>
    <scope>NUCLEOTIDE SEQUENCE</scope>
    <source>
        <strain evidence="10">JCM 4637</strain>
    </source>
</reference>
<feature type="coiled-coil region" evidence="8">
    <location>
        <begin position="316"/>
        <end position="405"/>
    </location>
</feature>
<dbReference type="InterPro" id="IPR011009">
    <property type="entry name" value="Kinase-like_dom_sf"/>
</dbReference>
<evidence type="ECO:0000256" key="1">
    <source>
        <dbReference type="ARBA" id="ARBA00012513"/>
    </source>
</evidence>
<dbReference type="SUPFAM" id="SSF56112">
    <property type="entry name" value="Protein kinase-like (PK-like)"/>
    <property type="match status" value="1"/>
</dbReference>
<dbReference type="Pfam" id="PF00069">
    <property type="entry name" value="Pkinase"/>
    <property type="match status" value="1"/>
</dbReference>
<dbReference type="Gene3D" id="3.30.200.20">
    <property type="entry name" value="Phosphorylase Kinase, domain 1"/>
    <property type="match status" value="1"/>
</dbReference>
<dbReference type="EC" id="2.7.11.1" evidence="1"/>
<reference evidence="10" key="1">
    <citation type="journal article" date="2014" name="Int. J. Syst. Evol. Microbiol.">
        <title>Complete genome sequence of Corynebacterium casei LMG S-19264T (=DSM 44701T), isolated from a smear-ripened cheese.</title>
        <authorList>
            <consortium name="US DOE Joint Genome Institute (JGI-PGF)"/>
            <person name="Walter F."/>
            <person name="Albersmeier A."/>
            <person name="Kalinowski J."/>
            <person name="Ruckert C."/>
        </authorList>
    </citation>
    <scope>NUCLEOTIDE SEQUENCE</scope>
    <source>
        <strain evidence="10">JCM 4637</strain>
    </source>
</reference>
<dbReference type="EMBL" id="BMVC01000013">
    <property type="protein sequence ID" value="GHD06317.1"/>
    <property type="molecule type" value="Genomic_DNA"/>
</dbReference>
<dbReference type="PANTHER" id="PTHR43289:SF6">
    <property type="entry name" value="SERINE_THREONINE-PROTEIN KINASE NEKL-3"/>
    <property type="match status" value="1"/>
</dbReference>
<evidence type="ECO:0000256" key="3">
    <source>
        <dbReference type="ARBA" id="ARBA00022679"/>
    </source>
</evidence>
<keyword evidence="2" id="KW-0723">Serine/threonine-protein kinase</keyword>
<dbReference type="PANTHER" id="PTHR43289">
    <property type="entry name" value="MITOGEN-ACTIVATED PROTEIN KINASE KINASE KINASE 20-RELATED"/>
    <property type="match status" value="1"/>
</dbReference>
<proteinExistence type="predicted"/>
<evidence type="ECO:0000313" key="10">
    <source>
        <dbReference type="EMBL" id="GHD06317.1"/>
    </source>
</evidence>
<keyword evidence="6 7" id="KW-0067">ATP-binding</keyword>
<evidence type="ECO:0000256" key="2">
    <source>
        <dbReference type="ARBA" id="ARBA00022527"/>
    </source>
</evidence>
<keyword evidence="4 7" id="KW-0547">Nucleotide-binding</keyword>
<dbReference type="RefSeq" id="WP_189821809.1">
    <property type="nucleotide sequence ID" value="NZ_BMVC01000013.1"/>
</dbReference>
<name>A0A918X3D0_9ACTN</name>
<dbReference type="FunFam" id="1.10.510.10:FF:000021">
    <property type="entry name" value="Serine/threonine protein kinase"/>
    <property type="match status" value="1"/>
</dbReference>
<evidence type="ECO:0000313" key="11">
    <source>
        <dbReference type="Proteomes" id="UP000638353"/>
    </source>
</evidence>
<accession>A0A918X3D0</accession>
<dbReference type="CDD" id="cd14014">
    <property type="entry name" value="STKc_PknB_like"/>
    <property type="match status" value="1"/>
</dbReference>
<evidence type="ECO:0000256" key="5">
    <source>
        <dbReference type="ARBA" id="ARBA00022777"/>
    </source>
</evidence>
<feature type="binding site" evidence="7">
    <location>
        <position position="39"/>
    </location>
    <ligand>
        <name>ATP</name>
        <dbReference type="ChEBI" id="CHEBI:30616"/>
    </ligand>
</feature>